<dbReference type="Proteomes" id="UP000695022">
    <property type="component" value="Unplaced"/>
</dbReference>
<organism evidence="2 3">
    <name type="scientific">Priapulus caudatus</name>
    <name type="common">Priapulid worm</name>
    <dbReference type="NCBI Taxonomy" id="37621"/>
    <lineage>
        <taxon>Eukaryota</taxon>
        <taxon>Metazoa</taxon>
        <taxon>Ecdysozoa</taxon>
        <taxon>Scalidophora</taxon>
        <taxon>Priapulida</taxon>
        <taxon>Priapulimorpha</taxon>
        <taxon>Priapulimorphida</taxon>
        <taxon>Priapulidae</taxon>
        <taxon>Priapulus</taxon>
    </lineage>
</organism>
<dbReference type="Gene3D" id="3.40.50.10130">
    <property type="match status" value="1"/>
</dbReference>
<accession>A0ABM1EWA9</accession>
<dbReference type="Pfam" id="PF17949">
    <property type="entry name" value="PND"/>
    <property type="match status" value="1"/>
</dbReference>
<dbReference type="PANTHER" id="PTHR31786:SF2">
    <property type="entry name" value="FANCONI ANEMIA CORE COMPLEX-ASSOCIATED PROTEIN 24"/>
    <property type="match status" value="1"/>
</dbReference>
<name>A0ABM1EWA9_PRICU</name>
<sequence>MHELSVTRCDQNASKGIATPTVGRNGLRVPVGHILVEEKWRTTNLVQKLENVNVLYEDCLGVVDFYPSSDTAVVYLAEADLVRGNGYRRKLVKLQKVRSVRGVILTEKTSISQQYYTPLQRFAVQELGLIVVPVSNQDEAAHFLSQLVIAEGKINANPFRRKKASCNIDTQLLATMQCIPCLGEIKARQLLERFHSIKSICDAPLEDVIKVVGPACAARVRSFYTST</sequence>
<dbReference type="SUPFAM" id="SSF47781">
    <property type="entry name" value="RuvA domain 2-like"/>
    <property type="match status" value="1"/>
</dbReference>
<protein>
    <submittedName>
        <fullName evidence="3">Fanconi anemia core complex-associated protein 24-like</fullName>
    </submittedName>
</protein>
<keyword evidence="2" id="KW-1185">Reference proteome</keyword>
<feature type="domain" description="Fanconi anemia core complex-associated protein 24 pseudonuclease" evidence="1">
    <location>
        <begin position="28"/>
        <end position="148"/>
    </location>
</feature>
<evidence type="ECO:0000313" key="3">
    <source>
        <dbReference type="RefSeq" id="XP_014676480.1"/>
    </source>
</evidence>
<evidence type="ECO:0000259" key="1">
    <source>
        <dbReference type="Pfam" id="PF17949"/>
    </source>
</evidence>
<dbReference type="PANTHER" id="PTHR31786">
    <property type="entry name" value="FANCONI ANEMIA CORE COMPLEX-ASSOCIATED PROTEIN 24"/>
    <property type="match status" value="1"/>
</dbReference>
<proteinExistence type="predicted"/>
<dbReference type="Gene3D" id="1.10.150.20">
    <property type="entry name" value="5' to 3' exonuclease, C-terminal subdomain"/>
    <property type="match status" value="1"/>
</dbReference>
<dbReference type="InterPro" id="IPR040646">
    <property type="entry name" value="PND"/>
</dbReference>
<dbReference type="InterPro" id="IPR010994">
    <property type="entry name" value="RuvA_2-like"/>
</dbReference>
<dbReference type="GeneID" id="106816389"/>
<dbReference type="InterPro" id="IPR026985">
    <property type="entry name" value="FAAP24"/>
</dbReference>
<dbReference type="CDD" id="cd20076">
    <property type="entry name" value="XPF_nuclease_FAAP24"/>
    <property type="match status" value="1"/>
</dbReference>
<evidence type="ECO:0000313" key="2">
    <source>
        <dbReference type="Proteomes" id="UP000695022"/>
    </source>
</evidence>
<reference evidence="3" key="1">
    <citation type="submission" date="2025-08" db="UniProtKB">
        <authorList>
            <consortium name="RefSeq"/>
        </authorList>
    </citation>
    <scope>IDENTIFICATION</scope>
</reference>
<dbReference type="RefSeq" id="XP_014676480.1">
    <property type="nucleotide sequence ID" value="XM_014820994.1"/>
</dbReference>
<gene>
    <name evidence="3" type="primary">LOC106816389</name>
</gene>